<evidence type="ECO:0008006" key="5">
    <source>
        <dbReference type="Google" id="ProtNLM"/>
    </source>
</evidence>
<dbReference type="AlphaFoldDB" id="A0AAW9K9H4"/>
<dbReference type="Gene3D" id="3.30.930.30">
    <property type="match status" value="1"/>
</dbReference>
<dbReference type="NCBIfam" id="NF041497">
    <property type="entry name" value="MobV"/>
    <property type="match status" value="1"/>
</dbReference>
<dbReference type="Proteomes" id="UP001288944">
    <property type="component" value="Unassembled WGS sequence"/>
</dbReference>
<dbReference type="GO" id="GO:0006310">
    <property type="term" value="P:DNA recombination"/>
    <property type="evidence" value="ECO:0007669"/>
    <property type="project" value="InterPro"/>
</dbReference>
<proteinExistence type="inferred from homology"/>
<dbReference type="CDD" id="cd17242">
    <property type="entry name" value="MobM_relaxase"/>
    <property type="match status" value="1"/>
</dbReference>
<comment type="caution">
    <text evidence="3">The sequence shown here is derived from an EMBL/GenBank/DDBJ whole genome shotgun (WGS) entry which is preliminary data.</text>
</comment>
<evidence type="ECO:0000256" key="1">
    <source>
        <dbReference type="ARBA" id="ARBA00010657"/>
    </source>
</evidence>
<evidence type="ECO:0000313" key="4">
    <source>
        <dbReference type="Proteomes" id="UP001288944"/>
    </source>
</evidence>
<accession>A0AAW9K9H4</accession>
<dbReference type="EMBL" id="WNUR01000064">
    <property type="protein sequence ID" value="MDZ7542306.1"/>
    <property type="molecule type" value="Genomic_DNA"/>
</dbReference>
<gene>
    <name evidence="3" type="ORF">GNF83_13920</name>
</gene>
<reference evidence="3" key="1">
    <citation type="submission" date="2019-11" db="EMBL/GenBank/DDBJ databases">
        <title>Characterization of Clostridium perfringens isolates from swine manure treated agricultural soils.</title>
        <authorList>
            <person name="Wushke S.T."/>
        </authorList>
    </citation>
    <scope>NUCLEOTIDE SEQUENCE</scope>
    <source>
        <strain evidence="3">X62</strain>
    </source>
</reference>
<dbReference type="Pfam" id="PF01076">
    <property type="entry name" value="Mob_Pre"/>
    <property type="match status" value="1"/>
</dbReference>
<name>A0AAW9K9H4_CLOPF</name>
<evidence type="ECO:0000256" key="2">
    <source>
        <dbReference type="SAM" id="Coils"/>
    </source>
</evidence>
<feature type="coiled-coil region" evidence="2">
    <location>
        <begin position="215"/>
        <end position="252"/>
    </location>
</feature>
<evidence type="ECO:0000313" key="3">
    <source>
        <dbReference type="EMBL" id="MDZ7542306.1"/>
    </source>
</evidence>
<organism evidence="3 4">
    <name type="scientific">Clostridium perfringens</name>
    <dbReference type="NCBI Taxonomy" id="1502"/>
    <lineage>
        <taxon>Bacteria</taxon>
        <taxon>Bacillati</taxon>
        <taxon>Bacillota</taxon>
        <taxon>Clostridia</taxon>
        <taxon>Eubacteriales</taxon>
        <taxon>Clostridiaceae</taxon>
        <taxon>Clostridium</taxon>
    </lineage>
</organism>
<dbReference type="GO" id="GO:0003677">
    <property type="term" value="F:DNA binding"/>
    <property type="evidence" value="ECO:0007669"/>
    <property type="project" value="InterPro"/>
</dbReference>
<comment type="similarity">
    <text evidence="1">Belongs to the plasmid mobilization pre family.</text>
</comment>
<keyword evidence="2" id="KW-0175">Coiled coil</keyword>
<dbReference type="RefSeq" id="WP_338844062.1">
    <property type="nucleotide sequence ID" value="NZ_CP148617.1"/>
</dbReference>
<dbReference type="InterPro" id="IPR001668">
    <property type="entry name" value="Mob_Pre"/>
</dbReference>
<protein>
    <recommendedName>
        <fullName evidence="5">Plasmid recombination enzyme</fullName>
    </recommendedName>
</protein>
<sequence>MSSAILRFEKAHNATEVGHRLSHNTRSKEVKNAVKERQHLNKVFNYYDDIKQRIKDVEKLHKQTTGRKVRKDAVRVVEAVITSDSKFFKDKSTEEIMNFFKDSEDWLRKIFGNENMLQCAIHMDEKTPHAHYLLTPVREGQLNCKAIMNGKNAIRGLQNDFHKHVEHWGLERGELVEFTKAKHQRAKSFAHDVDKKAKYLQELSEEERDNYAIKGIQAHEEIQELKEHIEVIEEENAELNSKAERYKEAYDTLALGVMSCVKGNKAQKQKQVKDIYHLGYAKKMEMEHKKEKFKNDDLEL</sequence>